<dbReference type="Proteomes" id="UP000274822">
    <property type="component" value="Unassembled WGS sequence"/>
</dbReference>
<comment type="caution">
    <text evidence="1">The sequence shown here is derived from an EMBL/GenBank/DDBJ whole genome shotgun (WGS) entry which is preliminary data.</text>
</comment>
<organism evidence="1 2">
    <name type="scientific">Jimgerdemannia flammicorona</name>
    <dbReference type="NCBI Taxonomy" id="994334"/>
    <lineage>
        <taxon>Eukaryota</taxon>
        <taxon>Fungi</taxon>
        <taxon>Fungi incertae sedis</taxon>
        <taxon>Mucoromycota</taxon>
        <taxon>Mucoromycotina</taxon>
        <taxon>Endogonomycetes</taxon>
        <taxon>Endogonales</taxon>
        <taxon>Endogonaceae</taxon>
        <taxon>Jimgerdemannia</taxon>
    </lineage>
</organism>
<keyword evidence="2" id="KW-1185">Reference proteome</keyword>
<sequence length="66" mass="7850">MHREHVDGRENGLARRCFWCISLRFVCRNLPSSWEYWWSVPDVYARERRPKRDLGGLLGWRCVGGG</sequence>
<evidence type="ECO:0000313" key="2">
    <source>
        <dbReference type="Proteomes" id="UP000274822"/>
    </source>
</evidence>
<protein>
    <submittedName>
        <fullName evidence="1">Uncharacterized protein</fullName>
    </submittedName>
</protein>
<dbReference type="EMBL" id="RBNJ01003616">
    <property type="protein sequence ID" value="RUS30732.1"/>
    <property type="molecule type" value="Genomic_DNA"/>
</dbReference>
<proteinExistence type="predicted"/>
<name>A0A433QLS8_9FUNG</name>
<gene>
    <name evidence="1" type="ORF">BC938DRAFT_479029</name>
</gene>
<accession>A0A433QLS8</accession>
<reference evidence="1 2" key="1">
    <citation type="journal article" date="2018" name="New Phytol.">
        <title>Phylogenomics of Endogonaceae and evolution of mycorrhizas within Mucoromycota.</title>
        <authorList>
            <person name="Chang Y."/>
            <person name="Desiro A."/>
            <person name="Na H."/>
            <person name="Sandor L."/>
            <person name="Lipzen A."/>
            <person name="Clum A."/>
            <person name="Barry K."/>
            <person name="Grigoriev I.V."/>
            <person name="Martin F.M."/>
            <person name="Stajich J.E."/>
            <person name="Smith M.E."/>
            <person name="Bonito G."/>
            <person name="Spatafora J.W."/>
        </authorList>
    </citation>
    <scope>NUCLEOTIDE SEQUENCE [LARGE SCALE GENOMIC DNA]</scope>
    <source>
        <strain evidence="1 2">AD002</strain>
    </source>
</reference>
<evidence type="ECO:0000313" key="1">
    <source>
        <dbReference type="EMBL" id="RUS30732.1"/>
    </source>
</evidence>
<dbReference type="AlphaFoldDB" id="A0A433QLS8"/>